<evidence type="ECO:0000256" key="9">
    <source>
        <dbReference type="SAM" id="SignalP"/>
    </source>
</evidence>
<dbReference type="GO" id="GO:0016042">
    <property type="term" value="P:lipid catabolic process"/>
    <property type="evidence" value="ECO:0007669"/>
    <property type="project" value="UniProtKB-KW"/>
</dbReference>
<reference evidence="11 12" key="1">
    <citation type="submission" date="2023-03" db="EMBL/GenBank/DDBJ databases">
        <title>High recombination rates correlate with genetic variation in Cardiocondyla obscurior ants.</title>
        <authorList>
            <person name="Errbii M."/>
        </authorList>
    </citation>
    <scope>NUCLEOTIDE SEQUENCE [LARGE SCALE GENOMIC DNA]</scope>
    <source>
        <strain evidence="11">Alpha-2009</strain>
        <tissue evidence="11">Whole body</tissue>
    </source>
</reference>
<keyword evidence="2 9" id="KW-0732">Signal</keyword>
<dbReference type="PIRSF" id="PIRSF000862">
    <property type="entry name" value="Steryl_ester_lip"/>
    <property type="match status" value="1"/>
</dbReference>
<evidence type="ECO:0000256" key="7">
    <source>
        <dbReference type="PIRNR" id="PIRNR000862"/>
    </source>
</evidence>
<name>A0AAW2ELL5_9HYME</name>
<keyword evidence="4 7" id="KW-0442">Lipid degradation</keyword>
<keyword evidence="3 7" id="KW-0378">Hydrolase</keyword>
<dbReference type="InterPro" id="IPR029058">
    <property type="entry name" value="AB_hydrolase_fold"/>
</dbReference>
<feature type="active site" description="Charge relay system" evidence="8">
    <location>
        <position position="375"/>
    </location>
</feature>
<dbReference type="PANTHER" id="PTHR11005">
    <property type="entry name" value="LYSOSOMAL ACID LIPASE-RELATED"/>
    <property type="match status" value="1"/>
</dbReference>
<evidence type="ECO:0000256" key="1">
    <source>
        <dbReference type="ARBA" id="ARBA00010701"/>
    </source>
</evidence>
<keyword evidence="5" id="KW-0443">Lipid metabolism</keyword>
<evidence type="ECO:0000256" key="8">
    <source>
        <dbReference type="PIRSR" id="PIRSR000862-1"/>
    </source>
</evidence>
<evidence type="ECO:0000256" key="4">
    <source>
        <dbReference type="ARBA" id="ARBA00022963"/>
    </source>
</evidence>
<evidence type="ECO:0000256" key="3">
    <source>
        <dbReference type="ARBA" id="ARBA00022801"/>
    </source>
</evidence>
<feature type="chain" id="PRO_5043878691" description="Lipase" evidence="9">
    <location>
        <begin position="20"/>
        <end position="432"/>
    </location>
</feature>
<evidence type="ECO:0000256" key="2">
    <source>
        <dbReference type="ARBA" id="ARBA00022729"/>
    </source>
</evidence>
<dbReference type="Gene3D" id="3.40.50.1820">
    <property type="entry name" value="alpha/beta hydrolase"/>
    <property type="match status" value="1"/>
</dbReference>
<comment type="caution">
    <text evidence="11">The sequence shown here is derived from an EMBL/GenBank/DDBJ whole genome shotgun (WGS) entry which is preliminary data.</text>
</comment>
<gene>
    <name evidence="11" type="ORF">PUN28_018193</name>
</gene>
<proteinExistence type="inferred from homology"/>
<dbReference type="FunFam" id="3.40.50.1820:FF:000057">
    <property type="entry name" value="Lipase"/>
    <property type="match status" value="1"/>
</dbReference>
<feature type="domain" description="Partial AB-hydrolase lipase" evidence="10">
    <location>
        <begin position="69"/>
        <end position="125"/>
    </location>
</feature>
<organism evidence="11 12">
    <name type="scientific">Cardiocondyla obscurior</name>
    <dbReference type="NCBI Taxonomy" id="286306"/>
    <lineage>
        <taxon>Eukaryota</taxon>
        <taxon>Metazoa</taxon>
        <taxon>Ecdysozoa</taxon>
        <taxon>Arthropoda</taxon>
        <taxon>Hexapoda</taxon>
        <taxon>Insecta</taxon>
        <taxon>Pterygota</taxon>
        <taxon>Neoptera</taxon>
        <taxon>Endopterygota</taxon>
        <taxon>Hymenoptera</taxon>
        <taxon>Apocrita</taxon>
        <taxon>Aculeata</taxon>
        <taxon>Formicoidea</taxon>
        <taxon>Formicidae</taxon>
        <taxon>Myrmicinae</taxon>
        <taxon>Cardiocondyla</taxon>
    </lineage>
</organism>
<dbReference type="Proteomes" id="UP001430953">
    <property type="component" value="Unassembled WGS sequence"/>
</dbReference>
<dbReference type="EMBL" id="JADYXP020000022">
    <property type="protein sequence ID" value="KAL0102712.1"/>
    <property type="molecule type" value="Genomic_DNA"/>
</dbReference>
<feature type="signal peptide" evidence="9">
    <location>
        <begin position="1"/>
        <end position="19"/>
    </location>
</feature>
<evidence type="ECO:0000256" key="5">
    <source>
        <dbReference type="ARBA" id="ARBA00023098"/>
    </source>
</evidence>
<evidence type="ECO:0000313" key="12">
    <source>
        <dbReference type="Proteomes" id="UP001430953"/>
    </source>
</evidence>
<dbReference type="Pfam" id="PF04083">
    <property type="entry name" value="Abhydro_lipase"/>
    <property type="match status" value="1"/>
</dbReference>
<evidence type="ECO:0000256" key="6">
    <source>
        <dbReference type="ARBA" id="ARBA00023180"/>
    </source>
</evidence>
<comment type="similarity">
    <text evidence="1 7">Belongs to the AB hydrolase superfamily. Lipase family.</text>
</comment>
<dbReference type="GO" id="GO:0016788">
    <property type="term" value="F:hydrolase activity, acting on ester bonds"/>
    <property type="evidence" value="ECO:0007669"/>
    <property type="project" value="InterPro"/>
</dbReference>
<sequence length="432" mass="49434">MDIKLVFFVLMLAAALLEAKIHLWGDIAFSRKAIINYLFPKDPGIIRVRKPDEVKTEVNNVTTLDFIGLVEKYGYSAEEHYVTTEDGYNLVIHRISGSPLFNSRQRRKVVFLQHGILCTSDCWVLIGAGKDLAFLLADKGYDVWLGNIRGNAYCRSHVKLTPRNSKFWQFSYHEVATRDLPAMIDYVLSYTNQKTLIYIGHSMGTTLFFALLSMKPEYNAKIKLGMLLAPVAIWKKVSVFLEHFRTKMPKIKEFLDSNEIYELGALSARSITVGRTLCSDKAVTQPVCIAIFFILSGSGPAQMNTKALPEILSYYPSGTSLQTVYHYYQNIITQKFQTYDYGYFENYKHYNQTTPLTYNLLKVTAPLVLFYGANDLAALKPNVLETSTRLPNIILLEEIPYKLFTHFDFLWATDAKTLLYDRVIEVLQKFDT</sequence>
<protein>
    <recommendedName>
        <fullName evidence="7">Lipase</fullName>
    </recommendedName>
</protein>
<keyword evidence="12" id="KW-1185">Reference proteome</keyword>
<evidence type="ECO:0000313" key="11">
    <source>
        <dbReference type="EMBL" id="KAL0102712.1"/>
    </source>
</evidence>
<dbReference type="InterPro" id="IPR025483">
    <property type="entry name" value="Lipase_euk"/>
</dbReference>
<evidence type="ECO:0000259" key="10">
    <source>
        <dbReference type="Pfam" id="PF04083"/>
    </source>
</evidence>
<feature type="active site" description="Nucleophile" evidence="8">
    <location>
        <position position="202"/>
    </location>
</feature>
<dbReference type="AlphaFoldDB" id="A0AAW2ELL5"/>
<dbReference type="SUPFAM" id="SSF53474">
    <property type="entry name" value="alpha/beta-Hydrolases"/>
    <property type="match status" value="1"/>
</dbReference>
<keyword evidence="6" id="KW-0325">Glycoprotein</keyword>
<feature type="active site" description="Charge relay system" evidence="8">
    <location>
        <position position="406"/>
    </location>
</feature>
<dbReference type="InterPro" id="IPR006693">
    <property type="entry name" value="AB_hydrolase_lipase"/>
</dbReference>
<accession>A0AAW2ELL5</accession>